<dbReference type="AlphaFoldDB" id="A0A2N1MDY3"/>
<dbReference type="VEuPathDB" id="FungiDB:RhiirA1_474603"/>
<dbReference type="Proteomes" id="UP000233469">
    <property type="component" value="Unassembled WGS sequence"/>
</dbReference>
<keyword evidence="1" id="KW-0862">Zinc</keyword>
<keyword evidence="1" id="KW-0479">Metal-binding</keyword>
<comment type="caution">
    <text evidence="4">The sequence shown here is derived from an EMBL/GenBank/DDBJ whole genome shotgun (WGS) entry which is preliminary data.</text>
</comment>
<dbReference type="VEuPathDB" id="FungiDB:RhiirFUN_011842"/>
<organism evidence="4 5">
    <name type="scientific">Rhizophagus irregularis</name>
    <dbReference type="NCBI Taxonomy" id="588596"/>
    <lineage>
        <taxon>Eukaryota</taxon>
        <taxon>Fungi</taxon>
        <taxon>Fungi incertae sedis</taxon>
        <taxon>Mucoromycota</taxon>
        <taxon>Glomeromycotina</taxon>
        <taxon>Glomeromycetes</taxon>
        <taxon>Glomerales</taxon>
        <taxon>Glomeraceae</taxon>
        <taxon>Rhizophagus</taxon>
    </lineage>
</organism>
<evidence type="ECO:0000256" key="2">
    <source>
        <dbReference type="SAM" id="MobiDB-lite"/>
    </source>
</evidence>
<gene>
    <name evidence="4" type="ORF">RhiirC2_794228</name>
</gene>
<reference evidence="4 5" key="1">
    <citation type="submission" date="2016-04" db="EMBL/GenBank/DDBJ databases">
        <title>Genome analyses suggest a sexual origin of heterokaryosis in a supposedly ancient asexual fungus.</title>
        <authorList>
            <person name="Ropars J."/>
            <person name="Sedzielewska K."/>
            <person name="Noel J."/>
            <person name="Charron P."/>
            <person name="Farinelli L."/>
            <person name="Marton T."/>
            <person name="Kruger M."/>
            <person name="Pelin A."/>
            <person name="Brachmann A."/>
            <person name="Corradi N."/>
        </authorList>
    </citation>
    <scope>NUCLEOTIDE SEQUENCE [LARGE SCALE GENOMIC DNA]</scope>
    <source>
        <strain evidence="4 5">C2</strain>
    </source>
</reference>
<dbReference type="EMBL" id="LLXL01002847">
    <property type="protein sequence ID" value="PKK59843.1"/>
    <property type="molecule type" value="Genomic_DNA"/>
</dbReference>
<reference evidence="4 5" key="2">
    <citation type="submission" date="2017-10" db="EMBL/GenBank/DDBJ databases">
        <title>Extensive intraspecific genome diversity in a model arbuscular mycorrhizal fungus.</title>
        <authorList>
            <person name="Chen E.C.H."/>
            <person name="Morin E."/>
            <person name="Baudet D."/>
            <person name="Noel J."/>
            <person name="Ndikumana S."/>
            <person name="Charron P."/>
            <person name="St-Onge C."/>
            <person name="Giorgi J."/>
            <person name="Grigoriev I.V."/>
            <person name="Roux C."/>
            <person name="Martin F.M."/>
            <person name="Corradi N."/>
        </authorList>
    </citation>
    <scope>NUCLEOTIDE SEQUENCE [LARGE SCALE GENOMIC DNA]</scope>
    <source>
        <strain evidence="4 5">C2</strain>
    </source>
</reference>
<name>A0A2N1MDY3_9GLOM</name>
<evidence type="ECO:0000256" key="1">
    <source>
        <dbReference type="PROSITE-ProRule" id="PRU00325"/>
    </source>
</evidence>
<proteinExistence type="predicted"/>
<accession>A0A2N1MDY3</accession>
<evidence type="ECO:0000313" key="5">
    <source>
        <dbReference type="Proteomes" id="UP000233469"/>
    </source>
</evidence>
<protein>
    <recommendedName>
        <fullName evidence="3">SWIM-type domain-containing protein</fullName>
    </recommendedName>
</protein>
<evidence type="ECO:0000259" key="3">
    <source>
        <dbReference type="PROSITE" id="PS50966"/>
    </source>
</evidence>
<evidence type="ECO:0000313" key="4">
    <source>
        <dbReference type="EMBL" id="PKK59843.1"/>
    </source>
</evidence>
<dbReference type="GO" id="GO:0008270">
    <property type="term" value="F:zinc ion binding"/>
    <property type="evidence" value="ECO:0007669"/>
    <property type="project" value="UniProtKB-KW"/>
</dbReference>
<dbReference type="VEuPathDB" id="FungiDB:FUN_014678"/>
<feature type="domain" description="SWIM-type" evidence="3">
    <location>
        <begin position="322"/>
        <end position="358"/>
    </location>
</feature>
<dbReference type="InterPro" id="IPR007527">
    <property type="entry name" value="Znf_SWIM"/>
</dbReference>
<feature type="compositionally biased region" description="Basic and acidic residues" evidence="2">
    <location>
        <begin position="206"/>
        <end position="216"/>
    </location>
</feature>
<keyword evidence="1" id="KW-0863">Zinc-finger</keyword>
<sequence length="363" mass="41288">MSYKITAHSDNYWNDFADSLVNSAHTVDSAIHISQFEQSSLIQVSVIFDTFIYVQSIFFSYQKRLFQKLFKAAHDAKVNPEPYIYIYLTYLSKLPCWNFSSTNWSTHGLMHGFIPAQFSDIFSDLALSYANHWKCSVNISTTLKTQPRLSNLPKFTYLSFSTLPPSDNNMFKAYIEITTVIPKGALLFEKKEKAANGSSSDTSSSDTEHNKTDKTPQKRTRITSKVDMDENFTADIAVADMGLDTFTSQPIVLIPAGFSSQDGTVQNADQEDELESDQEEVNNIEDHYDYHQTYLKALLNTVSGKSIKEIWQITPYMIPSSYQHIVTFEDGTHICTCLLLVSHGIICRHYFKLMVENSNALFH</sequence>
<feature type="region of interest" description="Disordered" evidence="2">
    <location>
        <begin position="192"/>
        <end position="226"/>
    </location>
</feature>
<dbReference type="PROSITE" id="PS50966">
    <property type="entry name" value="ZF_SWIM"/>
    <property type="match status" value="1"/>
</dbReference>